<dbReference type="GO" id="GO:0005319">
    <property type="term" value="F:lipid transporter activity"/>
    <property type="evidence" value="ECO:0007669"/>
    <property type="project" value="TreeGrafter"/>
</dbReference>
<evidence type="ECO:0008006" key="4">
    <source>
        <dbReference type="Google" id="ProtNLM"/>
    </source>
</evidence>
<dbReference type="VEuPathDB" id="TriTrypDB:ADEAN_000119600"/>
<name>A0A7G2C4U9_9TRYP</name>
<dbReference type="EMBL" id="LR877146">
    <property type="protein sequence ID" value="CAD2213753.1"/>
    <property type="molecule type" value="Genomic_DNA"/>
</dbReference>
<accession>A0A7G2C4U9</accession>
<reference evidence="2 3" key="1">
    <citation type="submission" date="2020-08" db="EMBL/GenBank/DDBJ databases">
        <authorList>
            <person name="Newling K."/>
            <person name="Davey J."/>
            <person name="Forrester S."/>
        </authorList>
    </citation>
    <scope>NUCLEOTIDE SEQUENCE [LARGE SCALE GENOMIC DNA]</scope>
    <source>
        <strain evidence="3">Crithidia deanei Carvalho (ATCC PRA-265)</strain>
    </source>
</reference>
<evidence type="ECO:0000256" key="1">
    <source>
        <dbReference type="SAM" id="MobiDB-lite"/>
    </source>
</evidence>
<keyword evidence="3" id="KW-1185">Reference proteome</keyword>
<feature type="region of interest" description="Disordered" evidence="1">
    <location>
        <begin position="128"/>
        <end position="151"/>
    </location>
</feature>
<feature type="region of interest" description="Disordered" evidence="1">
    <location>
        <begin position="404"/>
        <end position="444"/>
    </location>
</feature>
<evidence type="ECO:0000313" key="2">
    <source>
        <dbReference type="EMBL" id="CAD2213753.1"/>
    </source>
</evidence>
<dbReference type="AlphaFoldDB" id="A0A7G2C4U9"/>
<protein>
    <recommendedName>
        <fullName evidence="4">ABC transporter</fullName>
    </recommendedName>
</protein>
<dbReference type="InterPro" id="IPR026082">
    <property type="entry name" value="ABCA"/>
</dbReference>
<evidence type="ECO:0000313" key="3">
    <source>
        <dbReference type="Proteomes" id="UP000515908"/>
    </source>
</evidence>
<dbReference type="SUPFAM" id="SSF52540">
    <property type="entry name" value="P-loop containing nucleoside triphosphate hydrolases"/>
    <property type="match status" value="1"/>
</dbReference>
<feature type="compositionally biased region" description="Basic and acidic residues" evidence="1">
    <location>
        <begin position="299"/>
        <end position="312"/>
    </location>
</feature>
<dbReference type="GO" id="GO:0016020">
    <property type="term" value="C:membrane"/>
    <property type="evidence" value="ECO:0007669"/>
    <property type="project" value="InterPro"/>
</dbReference>
<proteinExistence type="predicted"/>
<dbReference type="Proteomes" id="UP000515908">
    <property type="component" value="Chromosome 02"/>
</dbReference>
<dbReference type="GO" id="GO:0140359">
    <property type="term" value="F:ABC-type transporter activity"/>
    <property type="evidence" value="ECO:0007669"/>
    <property type="project" value="InterPro"/>
</dbReference>
<feature type="region of interest" description="Disordered" evidence="1">
    <location>
        <begin position="262"/>
        <end position="328"/>
    </location>
</feature>
<sequence>MDPVARRGLWDTISIIADYCAVMLTTHHLEEVEALADRVAIMAGGRLRCIGSLAHIKEVYGCGYEICLNVDTRKLRKKQLAAEQRRIERASRSMMTPQAHEPMDDVVELQTIPTFVSLGEAPKTTRIRFSAGDDGDAVDMHPSVNDDDEEEEMDENDEPIMRFMEKHLPAAQLREKFRQERYVFSMQPPAGKAPKGKGSSSLRETDKVTQQNFLPRVFELLLTHQEEYCISHFSVSQASIEQVFLRFCDEDENEGNNNYLEEEEAAVQETESESSLPSEEEIELESHEPDSLYASHVPSHQEMRRLPHRERPQPSVNTPPVQPFKPLGKSHNRQLFLLDGEEEVDLSYRRHAGRHPAVDQSDSWAELQMSSNVFPPPPHSHVHSDAAEQYDIQYSNYEDVVPPEHSNAFVRVDTSDSQAKVSKKSKTSSSEDHQYEAQFSSKSY</sequence>
<feature type="compositionally biased region" description="Acidic residues" evidence="1">
    <location>
        <begin position="262"/>
        <end position="283"/>
    </location>
</feature>
<dbReference type="Gene3D" id="3.40.50.300">
    <property type="entry name" value="P-loop containing nucleotide triphosphate hydrolases"/>
    <property type="match status" value="1"/>
</dbReference>
<dbReference type="InterPro" id="IPR027417">
    <property type="entry name" value="P-loop_NTPase"/>
</dbReference>
<organism evidence="2 3">
    <name type="scientific">Angomonas deanei</name>
    <dbReference type="NCBI Taxonomy" id="59799"/>
    <lineage>
        <taxon>Eukaryota</taxon>
        <taxon>Discoba</taxon>
        <taxon>Euglenozoa</taxon>
        <taxon>Kinetoplastea</taxon>
        <taxon>Metakinetoplastina</taxon>
        <taxon>Trypanosomatida</taxon>
        <taxon>Trypanosomatidae</taxon>
        <taxon>Strigomonadinae</taxon>
        <taxon>Angomonas</taxon>
    </lineage>
</organism>
<feature type="region of interest" description="Disordered" evidence="1">
    <location>
        <begin position="186"/>
        <end position="205"/>
    </location>
</feature>
<gene>
    <name evidence="2" type="ORF">ADEAN_000119600</name>
</gene>
<dbReference type="PANTHER" id="PTHR19229">
    <property type="entry name" value="ATP-BINDING CASSETTE TRANSPORTER SUBFAMILY A ABCA"/>
    <property type="match status" value="1"/>
</dbReference>
<dbReference type="PANTHER" id="PTHR19229:SF262">
    <property type="entry name" value="TRANSPORTER, PUTATIVE-RELATED"/>
    <property type="match status" value="1"/>
</dbReference>